<evidence type="ECO:0000313" key="3">
    <source>
        <dbReference type="Proteomes" id="UP001187192"/>
    </source>
</evidence>
<name>A0AA87ZDE0_FICCA</name>
<protein>
    <submittedName>
        <fullName evidence="2">Uncharacterized protein</fullName>
    </submittedName>
</protein>
<feature type="region of interest" description="Disordered" evidence="1">
    <location>
        <begin position="1"/>
        <end position="49"/>
    </location>
</feature>
<keyword evidence="3" id="KW-1185">Reference proteome</keyword>
<evidence type="ECO:0000313" key="2">
    <source>
        <dbReference type="EMBL" id="GMN24148.1"/>
    </source>
</evidence>
<feature type="compositionally biased region" description="Basic and acidic residues" evidence="1">
    <location>
        <begin position="25"/>
        <end position="49"/>
    </location>
</feature>
<organism evidence="2 3">
    <name type="scientific">Ficus carica</name>
    <name type="common">Common fig</name>
    <dbReference type="NCBI Taxonomy" id="3494"/>
    <lineage>
        <taxon>Eukaryota</taxon>
        <taxon>Viridiplantae</taxon>
        <taxon>Streptophyta</taxon>
        <taxon>Embryophyta</taxon>
        <taxon>Tracheophyta</taxon>
        <taxon>Spermatophyta</taxon>
        <taxon>Magnoliopsida</taxon>
        <taxon>eudicotyledons</taxon>
        <taxon>Gunneridae</taxon>
        <taxon>Pentapetalae</taxon>
        <taxon>rosids</taxon>
        <taxon>fabids</taxon>
        <taxon>Rosales</taxon>
        <taxon>Moraceae</taxon>
        <taxon>Ficeae</taxon>
        <taxon>Ficus</taxon>
    </lineage>
</organism>
<feature type="region of interest" description="Disordered" evidence="1">
    <location>
        <begin position="89"/>
        <end position="114"/>
    </location>
</feature>
<reference evidence="2" key="1">
    <citation type="submission" date="2023-07" db="EMBL/GenBank/DDBJ databases">
        <title>draft genome sequence of fig (Ficus carica).</title>
        <authorList>
            <person name="Takahashi T."/>
            <person name="Nishimura K."/>
        </authorList>
    </citation>
    <scope>NUCLEOTIDE SEQUENCE</scope>
</reference>
<dbReference type="AlphaFoldDB" id="A0AA87ZDE0"/>
<evidence type="ECO:0000256" key="1">
    <source>
        <dbReference type="SAM" id="MobiDB-lite"/>
    </source>
</evidence>
<accession>A0AA87ZDE0</accession>
<comment type="caution">
    <text evidence="2">The sequence shown here is derived from an EMBL/GenBank/DDBJ whole genome shotgun (WGS) entry which is preliminary data.</text>
</comment>
<dbReference type="Proteomes" id="UP001187192">
    <property type="component" value="Unassembled WGS sequence"/>
</dbReference>
<proteinExistence type="predicted"/>
<dbReference type="EMBL" id="BTGU01000001">
    <property type="protein sequence ID" value="GMN24148.1"/>
    <property type="molecule type" value="Genomic_DNA"/>
</dbReference>
<gene>
    <name evidence="2" type="ORF">TIFTF001_000426</name>
</gene>
<sequence>MWTVKLTGPGELKEKRSRLGGGGGKEGEKSKPVDGSVHDVAEHGETGSHGGEEALAFIVLRATHLSPFCVFGVNPTSVIELSRIEKRRREEKEVGKIRRLREREREKEGDGETK</sequence>